<reference evidence="2" key="1">
    <citation type="submission" date="2014-09" db="EMBL/GenBank/DDBJ databases">
        <authorList>
            <person name="Magalhaes I.L.F."/>
            <person name="Oliveira U."/>
            <person name="Santos F.R."/>
            <person name="Vidigal T.H.D.A."/>
            <person name="Brescovit A.D."/>
            <person name="Santos A.J."/>
        </authorList>
    </citation>
    <scope>NUCLEOTIDE SEQUENCE</scope>
    <source>
        <tissue evidence="2">Shoot tissue taken approximately 20 cm above the soil surface</tissue>
    </source>
</reference>
<proteinExistence type="predicted"/>
<accession>A0A0A9A6H5</accession>
<feature type="compositionally biased region" description="Basic and acidic residues" evidence="1">
    <location>
        <begin position="11"/>
        <end position="25"/>
    </location>
</feature>
<dbReference type="EMBL" id="GBRH01255283">
    <property type="protein sequence ID" value="JAD42612.1"/>
    <property type="molecule type" value="Transcribed_RNA"/>
</dbReference>
<reference evidence="2" key="2">
    <citation type="journal article" date="2015" name="Data Brief">
        <title>Shoot transcriptome of the giant reed, Arundo donax.</title>
        <authorList>
            <person name="Barrero R.A."/>
            <person name="Guerrero F.D."/>
            <person name="Moolhuijzen P."/>
            <person name="Goolsby J.A."/>
            <person name="Tidwell J."/>
            <person name="Bellgard S.E."/>
            <person name="Bellgard M.I."/>
        </authorList>
    </citation>
    <scope>NUCLEOTIDE SEQUENCE</scope>
    <source>
        <tissue evidence="2">Shoot tissue taken approximately 20 cm above the soil surface</tissue>
    </source>
</reference>
<name>A0A0A9A6H5_ARUDO</name>
<feature type="region of interest" description="Disordered" evidence="1">
    <location>
        <begin position="1"/>
        <end position="25"/>
    </location>
</feature>
<evidence type="ECO:0000313" key="2">
    <source>
        <dbReference type="EMBL" id="JAD42612.1"/>
    </source>
</evidence>
<dbReference type="AlphaFoldDB" id="A0A0A9A6H5"/>
<evidence type="ECO:0000256" key="1">
    <source>
        <dbReference type="SAM" id="MobiDB-lite"/>
    </source>
</evidence>
<organism evidence="2">
    <name type="scientific">Arundo donax</name>
    <name type="common">Giant reed</name>
    <name type="synonym">Donax arundinaceus</name>
    <dbReference type="NCBI Taxonomy" id="35708"/>
    <lineage>
        <taxon>Eukaryota</taxon>
        <taxon>Viridiplantae</taxon>
        <taxon>Streptophyta</taxon>
        <taxon>Embryophyta</taxon>
        <taxon>Tracheophyta</taxon>
        <taxon>Spermatophyta</taxon>
        <taxon>Magnoliopsida</taxon>
        <taxon>Liliopsida</taxon>
        <taxon>Poales</taxon>
        <taxon>Poaceae</taxon>
        <taxon>PACMAD clade</taxon>
        <taxon>Arundinoideae</taxon>
        <taxon>Arundineae</taxon>
        <taxon>Arundo</taxon>
    </lineage>
</organism>
<sequence length="70" mass="7697">MLRQEPAAVDGDDRRGSALVDGEGRQAHRCTHGVEAELTVEGLDVGLAVEGDRAWRRRVTGVEREDSVQR</sequence>
<protein>
    <submittedName>
        <fullName evidence="2">Uncharacterized protein</fullName>
    </submittedName>
</protein>